<protein>
    <submittedName>
        <fullName evidence="3">Acid phosphatase</fullName>
        <ecNumber evidence="3">3.1.3.2</ecNumber>
    </submittedName>
</protein>
<dbReference type="GO" id="GO:0003993">
    <property type="term" value="F:acid phosphatase activity"/>
    <property type="evidence" value="ECO:0007669"/>
    <property type="project" value="UniProtKB-EC"/>
</dbReference>
<name>A0A9E6XV74_9ACTN</name>
<dbReference type="SUPFAM" id="SSF53254">
    <property type="entry name" value="Phosphoglycerate mutase-like"/>
    <property type="match status" value="1"/>
</dbReference>
<dbReference type="EC" id="3.1.3.2" evidence="3"/>
<reference evidence="3" key="1">
    <citation type="journal article" date="2022" name="Int. J. Syst. Evol. Microbiol.">
        <title>Pseudomonas aegrilactucae sp. nov. and Pseudomonas morbosilactucae sp. nov., pathogens causing bacterial rot of lettuce in Japan.</title>
        <authorList>
            <person name="Sawada H."/>
            <person name="Fujikawa T."/>
            <person name="Satou M."/>
        </authorList>
    </citation>
    <scope>NUCLEOTIDE SEQUENCE</scope>
    <source>
        <strain evidence="3">0166_1</strain>
    </source>
</reference>
<keyword evidence="3" id="KW-0378">Hydrolase</keyword>
<dbReference type="Proteomes" id="UP001162834">
    <property type="component" value="Chromosome"/>
</dbReference>
<feature type="active site" description="Proton donor/acceptor" evidence="1">
    <location>
        <position position="82"/>
    </location>
</feature>
<dbReference type="RefSeq" id="WP_259314461.1">
    <property type="nucleotide sequence ID" value="NZ_CP087164.1"/>
</dbReference>
<evidence type="ECO:0000256" key="2">
    <source>
        <dbReference type="PIRSR" id="PIRSR613078-2"/>
    </source>
</evidence>
<feature type="binding site" evidence="2">
    <location>
        <begin position="25"/>
        <end position="26"/>
    </location>
    <ligand>
        <name>substrate</name>
    </ligand>
</feature>
<feature type="active site" description="Tele-phosphohistidine intermediate" evidence="1">
    <location>
        <position position="13"/>
    </location>
</feature>
<dbReference type="GO" id="GO:0101006">
    <property type="term" value="F:protein histidine phosphatase activity"/>
    <property type="evidence" value="ECO:0007669"/>
    <property type="project" value="TreeGrafter"/>
</dbReference>
<evidence type="ECO:0000256" key="1">
    <source>
        <dbReference type="PIRSR" id="PIRSR613078-1"/>
    </source>
</evidence>
<dbReference type="PANTHER" id="PTHR48100:SF15">
    <property type="entry name" value="SEDOHEPTULOSE 1,7-BISPHOSPHATASE"/>
    <property type="match status" value="1"/>
</dbReference>
<dbReference type="GO" id="GO:0070297">
    <property type="term" value="P:regulation of phosphorelay signal transduction system"/>
    <property type="evidence" value="ECO:0007669"/>
    <property type="project" value="TreeGrafter"/>
</dbReference>
<sequence>MADAPPELWLARHGDTAWTVSRQHTGTTDLELNEAGVDAARALRSKLDGRRYDLVLSSPLRRALDTAHLAGFEPEVEARLREFDYGEYEGVTTAQIHETRPDWDLWRDGSPGGETPDDVGRRMDEVIADIRDRAGERALVFGHGHALRVLTARWLGLPAAEGRRFLLGPAGVGVLGSEHGAAAVARWGV</sequence>
<dbReference type="InterPro" id="IPR013078">
    <property type="entry name" value="His_Pase_superF_clade-1"/>
</dbReference>
<accession>A0A9E6XV74</accession>
<dbReference type="SMART" id="SM00855">
    <property type="entry name" value="PGAM"/>
    <property type="match status" value="1"/>
</dbReference>
<organism evidence="3 4">
    <name type="scientific">Capillimicrobium parvum</name>
    <dbReference type="NCBI Taxonomy" id="2884022"/>
    <lineage>
        <taxon>Bacteria</taxon>
        <taxon>Bacillati</taxon>
        <taxon>Actinomycetota</taxon>
        <taxon>Thermoleophilia</taxon>
        <taxon>Solirubrobacterales</taxon>
        <taxon>Capillimicrobiaceae</taxon>
        <taxon>Capillimicrobium</taxon>
    </lineage>
</organism>
<evidence type="ECO:0000313" key="3">
    <source>
        <dbReference type="EMBL" id="UGS34795.1"/>
    </source>
</evidence>
<feature type="binding site" evidence="2">
    <location>
        <position position="62"/>
    </location>
    <ligand>
        <name>substrate</name>
    </ligand>
</feature>
<dbReference type="Pfam" id="PF00300">
    <property type="entry name" value="His_Phos_1"/>
    <property type="match status" value="1"/>
</dbReference>
<dbReference type="InterPro" id="IPR029033">
    <property type="entry name" value="His_PPase_superfam"/>
</dbReference>
<dbReference type="PIRSF" id="PIRSF000709">
    <property type="entry name" value="6PFK_2-Ptase"/>
    <property type="match status" value="1"/>
</dbReference>
<dbReference type="PANTHER" id="PTHR48100">
    <property type="entry name" value="BROAD-SPECIFICITY PHOSPHATASE YOR283W-RELATED"/>
    <property type="match status" value="1"/>
</dbReference>
<dbReference type="InterPro" id="IPR050275">
    <property type="entry name" value="PGM_Phosphatase"/>
</dbReference>
<dbReference type="KEGG" id="sbae:DSM104329_01177"/>
<feature type="binding site" evidence="2">
    <location>
        <begin position="82"/>
        <end position="85"/>
    </location>
    <ligand>
        <name>substrate</name>
    </ligand>
</feature>
<evidence type="ECO:0000313" key="4">
    <source>
        <dbReference type="Proteomes" id="UP001162834"/>
    </source>
</evidence>
<gene>
    <name evidence="3" type="primary">gpm2</name>
    <name evidence="3" type="ORF">DSM104329_01177</name>
</gene>
<dbReference type="Gene3D" id="3.40.50.1240">
    <property type="entry name" value="Phosphoglycerate mutase-like"/>
    <property type="match status" value="1"/>
</dbReference>
<dbReference type="CDD" id="cd07067">
    <property type="entry name" value="HP_PGM_like"/>
    <property type="match status" value="1"/>
</dbReference>
<keyword evidence="4" id="KW-1185">Reference proteome</keyword>
<proteinExistence type="predicted"/>
<dbReference type="EMBL" id="CP087164">
    <property type="protein sequence ID" value="UGS34795.1"/>
    <property type="molecule type" value="Genomic_DNA"/>
</dbReference>
<dbReference type="AlphaFoldDB" id="A0A9E6XV74"/>